<dbReference type="CDD" id="cd04852">
    <property type="entry name" value="Peptidases_S8_3"/>
    <property type="match status" value="1"/>
</dbReference>
<keyword evidence="3 7" id="KW-0732">Signal</keyword>
<dbReference type="InterPro" id="IPR000209">
    <property type="entry name" value="Peptidase_S8/S53_dom"/>
</dbReference>
<proteinExistence type="inferred from homology"/>
<evidence type="ECO:0000256" key="6">
    <source>
        <dbReference type="PROSITE-ProRule" id="PRU01240"/>
    </source>
</evidence>
<feature type="active site" description="Charge relay system" evidence="6">
    <location>
        <position position="144"/>
    </location>
</feature>
<dbReference type="Gene3D" id="3.50.30.30">
    <property type="match status" value="1"/>
</dbReference>
<evidence type="ECO:0000256" key="5">
    <source>
        <dbReference type="ARBA" id="ARBA00022825"/>
    </source>
</evidence>
<dbReference type="InterPro" id="IPR023828">
    <property type="entry name" value="Peptidase_S8_Ser-AS"/>
</dbReference>
<keyword evidence="12" id="KW-1185">Reference proteome</keyword>
<dbReference type="EMBL" id="JAFEMO010000007">
    <property type="protein sequence ID" value="KAH7567104.1"/>
    <property type="molecule type" value="Genomic_DNA"/>
</dbReference>
<evidence type="ECO:0000313" key="12">
    <source>
        <dbReference type="Proteomes" id="UP000827721"/>
    </source>
</evidence>
<feature type="domain" description="Inhibitor I9" evidence="9">
    <location>
        <begin position="32"/>
        <end position="107"/>
    </location>
</feature>
<dbReference type="Pfam" id="PF05922">
    <property type="entry name" value="Inhibitor_I9"/>
    <property type="match status" value="1"/>
</dbReference>
<accession>A0ABQ8HS28</accession>
<feature type="active site" description="Charge relay system" evidence="6">
    <location>
        <position position="548"/>
    </location>
</feature>
<evidence type="ECO:0000259" key="9">
    <source>
        <dbReference type="Pfam" id="PF05922"/>
    </source>
</evidence>
<feature type="active site" description="Charge relay system" evidence="6">
    <location>
        <position position="214"/>
    </location>
</feature>
<dbReference type="InterPro" id="IPR010259">
    <property type="entry name" value="S8pro/Inhibitor_I9"/>
</dbReference>
<dbReference type="PANTHER" id="PTHR10795">
    <property type="entry name" value="PROPROTEIN CONVERTASE SUBTILISIN/KEXIN"/>
    <property type="match status" value="1"/>
</dbReference>
<dbReference type="Gene3D" id="2.60.40.2310">
    <property type="match status" value="1"/>
</dbReference>
<evidence type="ECO:0000259" key="10">
    <source>
        <dbReference type="Pfam" id="PF17766"/>
    </source>
</evidence>
<evidence type="ECO:0000256" key="3">
    <source>
        <dbReference type="ARBA" id="ARBA00022729"/>
    </source>
</evidence>
<feature type="signal peptide" evidence="7">
    <location>
        <begin position="1"/>
        <end position="27"/>
    </location>
</feature>
<reference evidence="11 12" key="1">
    <citation type="submission" date="2021-02" db="EMBL/GenBank/DDBJ databases">
        <title>Plant Genome Project.</title>
        <authorList>
            <person name="Zhang R.-G."/>
        </authorList>
    </citation>
    <scope>NUCLEOTIDE SEQUENCE [LARGE SCALE GENOMIC DNA]</scope>
    <source>
        <tissue evidence="11">Leaves</tissue>
    </source>
</reference>
<feature type="domain" description="Peptidase S8/S53" evidence="8">
    <location>
        <begin position="135"/>
        <end position="606"/>
    </location>
</feature>
<keyword evidence="4 6" id="KW-0378">Hydrolase</keyword>
<dbReference type="Gene3D" id="3.30.70.80">
    <property type="entry name" value="Peptidase S8 propeptide/proteinase inhibitor I9"/>
    <property type="match status" value="1"/>
</dbReference>
<dbReference type="PROSITE" id="PS51892">
    <property type="entry name" value="SUBTILASE"/>
    <property type="match status" value="1"/>
</dbReference>
<dbReference type="InterPro" id="IPR041469">
    <property type="entry name" value="Subtilisin-like_FN3"/>
</dbReference>
<dbReference type="InterPro" id="IPR015500">
    <property type="entry name" value="Peptidase_S8_subtilisin-rel"/>
</dbReference>
<dbReference type="InterPro" id="IPR037045">
    <property type="entry name" value="S8pro/Inhibitor_I9_sf"/>
</dbReference>
<dbReference type="InterPro" id="IPR045051">
    <property type="entry name" value="SBT"/>
</dbReference>
<keyword evidence="2 6" id="KW-0645">Protease</keyword>
<evidence type="ECO:0000256" key="2">
    <source>
        <dbReference type="ARBA" id="ARBA00022670"/>
    </source>
</evidence>
<name>A0ABQ8HS28_9ROSI</name>
<dbReference type="CDD" id="cd02120">
    <property type="entry name" value="PA_subtilisin_like"/>
    <property type="match status" value="1"/>
</dbReference>
<dbReference type="Pfam" id="PF17766">
    <property type="entry name" value="fn3_6"/>
    <property type="match status" value="1"/>
</dbReference>
<evidence type="ECO:0000256" key="4">
    <source>
        <dbReference type="ARBA" id="ARBA00022801"/>
    </source>
</evidence>
<evidence type="ECO:0008006" key="13">
    <source>
        <dbReference type="Google" id="ProtNLM"/>
    </source>
</evidence>
<evidence type="ECO:0000259" key="8">
    <source>
        <dbReference type="Pfam" id="PF00082"/>
    </source>
</evidence>
<dbReference type="InterPro" id="IPR034197">
    <property type="entry name" value="Peptidases_S8_3"/>
</dbReference>
<dbReference type="Proteomes" id="UP000827721">
    <property type="component" value="Unassembled WGS sequence"/>
</dbReference>
<comment type="similarity">
    <text evidence="1 6">Belongs to the peptidase S8 family.</text>
</comment>
<dbReference type="Gene3D" id="3.40.50.200">
    <property type="entry name" value="Peptidase S8/S53 domain"/>
    <property type="match status" value="1"/>
</dbReference>
<feature type="domain" description="Subtilisin-like protease fibronectin type-III" evidence="10">
    <location>
        <begin position="666"/>
        <end position="764"/>
    </location>
</feature>
<dbReference type="InterPro" id="IPR036852">
    <property type="entry name" value="Peptidase_S8/S53_dom_sf"/>
</dbReference>
<keyword evidence="5 6" id="KW-0720">Serine protease</keyword>
<dbReference type="PRINTS" id="PR00723">
    <property type="entry name" value="SUBTILISIN"/>
</dbReference>
<dbReference type="SUPFAM" id="SSF52743">
    <property type="entry name" value="Subtilisin-like"/>
    <property type="match status" value="1"/>
</dbReference>
<dbReference type="PROSITE" id="PS00138">
    <property type="entry name" value="SUBTILASE_SER"/>
    <property type="match status" value="1"/>
</dbReference>
<evidence type="ECO:0000256" key="1">
    <source>
        <dbReference type="ARBA" id="ARBA00011073"/>
    </source>
</evidence>
<comment type="caution">
    <text evidence="11">The sequence shown here is derived from an EMBL/GenBank/DDBJ whole genome shotgun (WGS) entry which is preliminary data.</text>
</comment>
<feature type="chain" id="PRO_5045436285" description="CO(2)-response secreted protease" evidence="7">
    <location>
        <begin position="28"/>
        <end position="775"/>
    </location>
</feature>
<sequence>MKGISIIFLVFCLFLVPFFIETGAAQAKNNGVYIVYMGAAATSNVSLRDDRAQLLASLLKRKENALVHNYRHGFSGFAARVSAAEARELSKKPGVVSVFPDPLLQLHTTRSWDFLKYQTDLLIDSNPKSNSESQGSDTIIGILDTGIWPESESFNDKDMGPIPTRWKGSCMKGNDTSSFNCNRKIIGAKFYPESDDQDNDQTVGYPTPRDMVGHGTHVAATAAGSVVQDASYYGLAAGTAKGGSPGSRIAMYRVCSPDGCRGSNILAAFDDAIADGVDVLSLSLGAAAGFPPELSTDPIAIGSFHAVEQGITVVCSAGNDGPDSETVVNSAPWILTVAASTIDRDFQSLVMVGVGRVFKGEAINFSPLKKSPVYPLIHAKSAKKRDADEEDARRCNPTSLDKSLIRETIIICYNDNVFSANEIKDQMKELGATGVVLVNDKPGAVASNFGAFPMTVVSSKDEAEILSYINSTRNPVATILATEAVTPYKPAPVIAYFSSRGPANSRNILKPDIAAPGVNILAAWMGNDTEEALQGKEPPLFNVISGTSMSCPHVSGIAATVKHQNPSWSPSAIRSAIMTTATQINNKKDAITTDSGSIATPYDFGAGEISPTAPLQPGLVYETTTVDYLNFLCYSGFDISKIKVIASTIANNFTCPKESSIDLISNINYPSIAISNFSGKESKTVIRTVTNVAGDDESIYVVSTDAPKGLTVKVIPGKLQFSKNGQKLSYQVTFSSTASSLKEDVFGSITWSNGKYKVRSPFVVSSTSSSKGTGN</sequence>
<evidence type="ECO:0000256" key="7">
    <source>
        <dbReference type="SAM" id="SignalP"/>
    </source>
</evidence>
<evidence type="ECO:0000313" key="11">
    <source>
        <dbReference type="EMBL" id="KAH7567104.1"/>
    </source>
</evidence>
<dbReference type="Pfam" id="PF00082">
    <property type="entry name" value="Peptidase_S8"/>
    <property type="match status" value="1"/>
</dbReference>
<protein>
    <recommendedName>
        <fullName evidence="13">CO(2)-response secreted protease</fullName>
    </recommendedName>
</protein>
<organism evidence="11 12">
    <name type="scientific">Xanthoceras sorbifolium</name>
    <dbReference type="NCBI Taxonomy" id="99658"/>
    <lineage>
        <taxon>Eukaryota</taxon>
        <taxon>Viridiplantae</taxon>
        <taxon>Streptophyta</taxon>
        <taxon>Embryophyta</taxon>
        <taxon>Tracheophyta</taxon>
        <taxon>Spermatophyta</taxon>
        <taxon>Magnoliopsida</taxon>
        <taxon>eudicotyledons</taxon>
        <taxon>Gunneridae</taxon>
        <taxon>Pentapetalae</taxon>
        <taxon>rosids</taxon>
        <taxon>malvids</taxon>
        <taxon>Sapindales</taxon>
        <taxon>Sapindaceae</taxon>
        <taxon>Xanthoceroideae</taxon>
        <taxon>Xanthoceras</taxon>
    </lineage>
</organism>
<gene>
    <name evidence="11" type="ORF">JRO89_XS07G0017300</name>
</gene>